<evidence type="ECO:0000256" key="1">
    <source>
        <dbReference type="SAM" id="MobiDB-lite"/>
    </source>
</evidence>
<accession>K0SVI2</accession>
<dbReference type="OrthoDB" id="6508832at2759"/>
<dbReference type="EMBL" id="AGNL01008555">
    <property type="protein sequence ID" value="EJK70428.1"/>
    <property type="molecule type" value="Genomic_DNA"/>
</dbReference>
<protein>
    <submittedName>
        <fullName evidence="2">Uncharacterized protein</fullName>
    </submittedName>
</protein>
<sequence length="144" mass="16062">MQRLPSGEVVITPRNFKLLEELDKAEKGHGCGLWLWFRDSHASSKISSALTPRTGPRSDDGRNGTNERTKRADRARPAVLRAPDLHPGELPEGPPAGQVRFEDQRLVRRPEQRRDRVLEGPRDEELDKESRHRAGSGVAEGGDG</sequence>
<organism evidence="2 3">
    <name type="scientific">Thalassiosira oceanica</name>
    <name type="common">Marine diatom</name>
    <dbReference type="NCBI Taxonomy" id="159749"/>
    <lineage>
        <taxon>Eukaryota</taxon>
        <taxon>Sar</taxon>
        <taxon>Stramenopiles</taxon>
        <taxon>Ochrophyta</taxon>
        <taxon>Bacillariophyta</taxon>
        <taxon>Coscinodiscophyceae</taxon>
        <taxon>Thalassiosirophycidae</taxon>
        <taxon>Thalassiosirales</taxon>
        <taxon>Thalassiosiraceae</taxon>
        <taxon>Thalassiosira</taxon>
    </lineage>
</organism>
<dbReference type="AlphaFoldDB" id="K0SVI2"/>
<comment type="caution">
    <text evidence="2">The sequence shown here is derived from an EMBL/GenBank/DDBJ whole genome shotgun (WGS) entry which is preliminary data.</text>
</comment>
<feature type="region of interest" description="Disordered" evidence="1">
    <location>
        <begin position="45"/>
        <end position="144"/>
    </location>
</feature>
<keyword evidence="3" id="KW-1185">Reference proteome</keyword>
<dbReference type="Proteomes" id="UP000266841">
    <property type="component" value="Unassembled WGS sequence"/>
</dbReference>
<gene>
    <name evidence="2" type="ORF">THAOC_08217</name>
</gene>
<feature type="compositionally biased region" description="Basic and acidic residues" evidence="1">
    <location>
        <begin position="100"/>
        <end position="132"/>
    </location>
</feature>
<evidence type="ECO:0000313" key="3">
    <source>
        <dbReference type="Proteomes" id="UP000266841"/>
    </source>
</evidence>
<proteinExistence type="predicted"/>
<evidence type="ECO:0000313" key="2">
    <source>
        <dbReference type="EMBL" id="EJK70428.1"/>
    </source>
</evidence>
<name>K0SVI2_THAOC</name>
<feature type="compositionally biased region" description="Basic and acidic residues" evidence="1">
    <location>
        <begin position="56"/>
        <end position="76"/>
    </location>
</feature>
<reference evidence="2 3" key="1">
    <citation type="journal article" date="2012" name="Genome Biol.">
        <title>Genome and low-iron response of an oceanic diatom adapted to chronic iron limitation.</title>
        <authorList>
            <person name="Lommer M."/>
            <person name="Specht M."/>
            <person name="Roy A.S."/>
            <person name="Kraemer L."/>
            <person name="Andreson R."/>
            <person name="Gutowska M.A."/>
            <person name="Wolf J."/>
            <person name="Bergner S.V."/>
            <person name="Schilhabel M.B."/>
            <person name="Klostermeier U.C."/>
            <person name="Beiko R.G."/>
            <person name="Rosenstiel P."/>
            <person name="Hippler M."/>
            <person name="Laroche J."/>
        </authorList>
    </citation>
    <scope>NUCLEOTIDE SEQUENCE [LARGE SCALE GENOMIC DNA]</scope>
    <source>
        <strain evidence="2 3">CCMP1005</strain>
    </source>
</reference>